<dbReference type="CDD" id="cd05233">
    <property type="entry name" value="SDR_c"/>
    <property type="match status" value="1"/>
</dbReference>
<dbReference type="PANTHER" id="PTHR43639">
    <property type="entry name" value="OXIDOREDUCTASE, SHORT-CHAIN DEHYDROGENASE/REDUCTASE FAMILY (AFU_ORTHOLOGUE AFUA_5G02870)"/>
    <property type="match status" value="1"/>
</dbReference>
<dbReference type="SUPFAM" id="SSF51735">
    <property type="entry name" value="NAD(P)-binding Rossmann-fold domains"/>
    <property type="match status" value="1"/>
</dbReference>
<keyword evidence="4" id="KW-1185">Reference proteome</keyword>
<dbReference type="Proteomes" id="UP000787472">
    <property type="component" value="Unassembled WGS sequence"/>
</dbReference>
<dbReference type="Pfam" id="PF13561">
    <property type="entry name" value="adh_short_C2"/>
    <property type="match status" value="1"/>
</dbReference>
<reference evidence="3" key="1">
    <citation type="submission" date="2020-03" db="EMBL/GenBank/DDBJ databases">
        <authorList>
            <person name="Guo F."/>
        </authorList>
    </citation>
    <scope>NUCLEOTIDE SEQUENCE</scope>
    <source>
        <strain evidence="3">JCM 30134</strain>
    </source>
</reference>
<comment type="similarity">
    <text evidence="1">Belongs to the short-chain dehydrogenases/reductases (SDR) family.</text>
</comment>
<dbReference type="Gene3D" id="3.40.50.720">
    <property type="entry name" value="NAD(P)-binding Rossmann-like Domain"/>
    <property type="match status" value="1"/>
</dbReference>
<gene>
    <name evidence="3" type="ORF">G8770_15150</name>
</gene>
<dbReference type="InterPro" id="IPR002347">
    <property type="entry name" value="SDR_fam"/>
</dbReference>
<dbReference type="EMBL" id="JAAONZ010000012">
    <property type="protein sequence ID" value="NHO66887.1"/>
    <property type="molecule type" value="Genomic_DNA"/>
</dbReference>
<dbReference type="FunFam" id="3.40.50.720:FF:000084">
    <property type="entry name" value="Short-chain dehydrogenase reductase"/>
    <property type="match status" value="1"/>
</dbReference>
<name>A0A9E5K150_9GAMM</name>
<sequence length="249" mass="26120">MTMSKSHAGRVAVITGAAGALGREFALALAAQGCDVAIADISAADHVVAEIEALGQRGYSEVCDLSDPGQIESFVSATLDKFGRCDILVNNAAYMPVIPFAELGLDQLRRFQAINVEAAFLLAKLLTPGMAERGYGRIVQIASSTTGTPMPGFLAYITTKMAGIGLTRSLAAEFGGRGILCNALSPGLTLTPESRKNLPAELFESVCERQLIKRNELPSDLVGALLFLTSEGCGFVSGQTINCDGGVQF</sequence>
<protein>
    <submittedName>
        <fullName evidence="3">SDR family oxidoreductase</fullName>
    </submittedName>
</protein>
<comment type="caution">
    <text evidence="3">The sequence shown here is derived from an EMBL/GenBank/DDBJ whole genome shotgun (WGS) entry which is preliminary data.</text>
</comment>
<dbReference type="InterPro" id="IPR036291">
    <property type="entry name" value="NAD(P)-bd_dom_sf"/>
</dbReference>
<evidence type="ECO:0000313" key="4">
    <source>
        <dbReference type="Proteomes" id="UP000787472"/>
    </source>
</evidence>
<evidence type="ECO:0000256" key="2">
    <source>
        <dbReference type="ARBA" id="ARBA00023002"/>
    </source>
</evidence>
<evidence type="ECO:0000256" key="1">
    <source>
        <dbReference type="ARBA" id="ARBA00006484"/>
    </source>
</evidence>
<organism evidence="3 4">
    <name type="scientific">Pseudomaricurvus hydrocarbonicus</name>
    <dbReference type="NCBI Taxonomy" id="1470433"/>
    <lineage>
        <taxon>Bacteria</taxon>
        <taxon>Pseudomonadati</taxon>
        <taxon>Pseudomonadota</taxon>
        <taxon>Gammaproteobacteria</taxon>
        <taxon>Cellvibrionales</taxon>
        <taxon>Cellvibrionaceae</taxon>
        <taxon>Pseudomaricurvus</taxon>
    </lineage>
</organism>
<evidence type="ECO:0000313" key="3">
    <source>
        <dbReference type="EMBL" id="NHO66887.1"/>
    </source>
</evidence>
<proteinExistence type="inferred from homology"/>
<dbReference type="PRINTS" id="PR00081">
    <property type="entry name" value="GDHRDH"/>
</dbReference>
<keyword evidence="2" id="KW-0560">Oxidoreductase</keyword>
<dbReference type="GO" id="GO:0016491">
    <property type="term" value="F:oxidoreductase activity"/>
    <property type="evidence" value="ECO:0007669"/>
    <property type="project" value="UniProtKB-KW"/>
</dbReference>
<dbReference type="PANTHER" id="PTHR43639:SF1">
    <property type="entry name" value="SHORT-CHAIN DEHYDROGENASE_REDUCTASE FAMILY PROTEIN"/>
    <property type="match status" value="1"/>
</dbReference>
<dbReference type="PRINTS" id="PR00080">
    <property type="entry name" value="SDRFAMILY"/>
</dbReference>
<accession>A0A9E5K150</accession>
<dbReference type="AlphaFoldDB" id="A0A9E5K150"/>